<dbReference type="AlphaFoldDB" id="A0A645DAZ4"/>
<evidence type="ECO:0000313" key="1">
    <source>
        <dbReference type="EMBL" id="MPM86357.1"/>
    </source>
</evidence>
<accession>A0A645DAZ4</accession>
<gene>
    <name evidence="1" type="ORF">SDC9_133446</name>
</gene>
<name>A0A645DAZ4_9ZZZZ</name>
<organism evidence="1">
    <name type="scientific">bioreactor metagenome</name>
    <dbReference type="NCBI Taxonomy" id="1076179"/>
    <lineage>
        <taxon>unclassified sequences</taxon>
        <taxon>metagenomes</taxon>
        <taxon>ecological metagenomes</taxon>
    </lineage>
</organism>
<proteinExistence type="predicted"/>
<comment type="caution">
    <text evidence="1">The sequence shown here is derived from an EMBL/GenBank/DDBJ whole genome shotgun (WGS) entry which is preliminary data.</text>
</comment>
<dbReference type="EMBL" id="VSSQ01034418">
    <property type="protein sequence ID" value="MPM86357.1"/>
    <property type="molecule type" value="Genomic_DNA"/>
</dbReference>
<protein>
    <submittedName>
        <fullName evidence="1">Uncharacterized protein</fullName>
    </submittedName>
</protein>
<sequence>MQRKVLFRPVAHHLNTCQRAADSILVPYLIEGKKAVALLTTEKEILMLTFRPLKVGYLFGNILEAGQHILATTSLALDNASDQIGGYQALDHQRTLAQQLVLVCLN</sequence>
<reference evidence="1" key="1">
    <citation type="submission" date="2019-08" db="EMBL/GenBank/DDBJ databases">
        <authorList>
            <person name="Kucharzyk K."/>
            <person name="Murdoch R.W."/>
            <person name="Higgins S."/>
            <person name="Loffler F."/>
        </authorList>
    </citation>
    <scope>NUCLEOTIDE SEQUENCE</scope>
</reference>